<comment type="caution">
    <text evidence="3">The sequence shown here is derived from an EMBL/GenBank/DDBJ whole genome shotgun (WGS) entry which is preliminary data.</text>
</comment>
<dbReference type="Proteomes" id="UP000626370">
    <property type="component" value="Unassembled WGS sequence"/>
</dbReference>
<dbReference type="Pfam" id="PF05166">
    <property type="entry name" value="YcgL"/>
    <property type="match status" value="1"/>
</dbReference>
<reference evidence="4" key="1">
    <citation type="journal article" date="2019" name="Int. J. Syst. Evol. Microbiol.">
        <title>The Global Catalogue of Microorganisms (GCM) 10K type strain sequencing project: providing services to taxonomists for standard genome sequencing and annotation.</title>
        <authorList>
            <consortium name="The Broad Institute Genomics Platform"/>
            <consortium name="The Broad Institute Genome Sequencing Center for Infectious Disease"/>
            <person name="Wu L."/>
            <person name="Ma J."/>
        </authorList>
    </citation>
    <scope>NUCLEOTIDE SEQUENCE [LARGE SCALE GENOMIC DNA]</scope>
    <source>
        <strain evidence="4">CGMCC 1.15922</strain>
    </source>
</reference>
<organism evidence="3 4">
    <name type="scientific">Thalassotalea profundi</name>
    <dbReference type="NCBI Taxonomy" id="2036687"/>
    <lineage>
        <taxon>Bacteria</taxon>
        <taxon>Pseudomonadati</taxon>
        <taxon>Pseudomonadota</taxon>
        <taxon>Gammaproteobacteria</taxon>
        <taxon>Alteromonadales</taxon>
        <taxon>Colwelliaceae</taxon>
        <taxon>Thalassotalea</taxon>
    </lineage>
</organism>
<evidence type="ECO:0000313" key="4">
    <source>
        <dbReference type="Proteomes" id="UP000626370"/>
    </source>
</evidence>
<dbReference type="RefSeq" id="WP_189376457.1">
    <property type="nucleotide sequence ID" value="NZ_BNAH01000001.1"/>
</dbReference>
<dbReference type="PANTHER" id="PTHR38109:SF1">
    <property type="entry name" value="PROTEIN YCGL"/>
    <property type="match status" value="1"/>
</dbReference>
<accession>A0ABQ3IIC6</accession>
<evidence type="ECO:0000256" key="1">
    <source>
        <dbReference type="HAMAP-Rule" id="MF_01866"/>
    </source>
</evidence>
<evidence type="ECO:0000259" key="2">
    <source>
        <dbReference type="PROSITE" id="PS51648"/>
    </source>
</evidence>
<dbReference type="EMBL" id="BNAH01000001">
    <property type="protein sequence ID" value="GHE79219.1"/>
    <property type="molecule type" value="Genomic_DNA"/>
</dbReference>
<name>A0ABQ3IIC6_9GAMM</name>
<dbReference type="Gene3D" id="3.10.510.20">
    <property type="entry name" value="YcgL domain"/>
    <property type="match status" value="1"/>
</dbReference>
<keyword evidence="4" id="KW-1185">Reference proteome</keyword>
<feature type="domain" description="YcgL" evidence="2">
    <location>
        <begin position="1"/>
        <end position="85"/>
    </location>
</feature>
<dbReference type="InterPro" id="IPR027354">
    <property type="entry name" value="YcgL_dom"/>
</dbReference>
<gene>
    <name evidence="3" type="ORF">GCM10011501_03990</name>
</gene>
<proteinExistence type="inferred from homology"/>
<dbReference type="InterPro" id="IPR038068">
    <property type="entry name" value="YcgL-like_sf"/>
</dbReference>
<dbReference type="HAMAP" id="MF_01866">
    <property type="entry name" value="UPF0745"/>
    <property type="match status" value="1"/>
</dbReference>
<sequence length="93" mass="10606">MLCAVYRSPKKAQTYLFVKKRDDFSEVPDELKSMFGSPILVTIINLATKTKLGLADINKVKENLLTQGYYLQLPPPEEDLLKAHRAELKLDQL</sequence>
<protein>
    <recommendedName>
        <fullName evidence="1">YcgL domain-containing protein GCM10011501_03990</fullName>
    </recommendedName>
</protein>
<evidence type="ECO:0000313" key="3">
    <source>
        <dbReference type="EMBL" id="GHE79219.1"/>
    </source>
</evidence>
<dbReference type="PROSITE" id="PS51648">
    <property type="entry name" value="YCGL"/>
    <property type="match status" value="1"/>
</dbReference>
<dbReference type="PANTHER" id="PTHR38109">
    <property type="entry name" value="PROTEIN YCGL"/>
    <property type="match status" value="1"/>
</dbReference>
<dbReference type="SUPFAM" id="SSF160191">
    <property type="entry name" value="YcgL-like"/>
    <property type="match status" value="1"/>
</dbReference>